<name>A0AC60PL27_IXOPE</name>
<accession>A0AC60PL27</accession>
<comment type="caution">
    <text evidence="1">The sequence shown here is derived from an EMBL/GenBank/DDBJ whole genome shotgun (WGS) entry which is preliminary data.</text>
</comment>
<evidence type="ECO:0000313" key="1">
    <source>
        <dbReference type="EMBL" id="KAG0421625.1"/>
    </source>
</evidence>
<organism evidence="1 2">
    <name type="scientific">Ixodes persulcatus</name>
    <name type="common">Taiga tick</name>
    <dbReference type="NCBI Taxonomy" id="34615"/>
    <lineage>
        <taxon>Eukaryota</taxon>
        <taxon>Metazoa</taxon>
        <taxon>Ecdysozoa</taxon>
        <taxon>Arthropoda</taxon>
        <taxon>Chelicerata</taxon>
        <taxon>Arachnida</taxon>
        <taxon>Acari</taxon>
        <taxon>Parasitiformes</taxon>
        <taxon>Ixodida</taxon>
        <taxon>Ixodoidea</taxon>
        <taxon>Ixodidae</taxon>
        <taxon>Ixodinae</taxon>
        <taxon>Ixodes</taxon>
    </lineage>
</organism>
<proteinExistence type="predicted"/>
<keyword evidence="2" id="KW-1185">Reference proteome</keyword>
<gene>
    <name evidence="1" type="ORF">HPB47_002492</name>
</gene>
<dbReference type="EMBL" id="JABSTQ010010341">
    <property type="protein sequence ID" value="KAG0421625.1"/>
    <property type="molecule type" value="Genomic_DNA"/>
</dbReference>
<protein>
    <submittedName>
        <fullName evidence="1">Uncharacterized protein</fullName>
    </submittedName>
</protein>
<reference evidence="1 2" key="1">
    <citation type="journal article" date="2020" name="Cell">
        <title>Large-Scale Comparative Analyses of Tick Genomes Elucidate Their Genetic Diversity and Vector Capacities.</title>
        <authorList>
            <consortium name="Tick Genome and Microbiome Consortium (TIGMIC)"/>
            <person name="Jia N."/>
            <person name="Wang J."/>
            <person name="Shi W."/>
            <person name="Du L."/>
            <person name="Sun Y."/>
            <person name="Zhan W."/>
            <person name="Jiang J.F."/>
            <person name="Wang Q."/>
            <person name="Zhang B."/>
            <person name="Ji P."/>
            <person name="Bell-Sakyi L."/>
            <person name="Cui X.M."/>
            <person name="Yuan T.T."/>
            <person name="Jiang B.G."/>
            <person name="Yang W.F."/>
            <person name="Lam T.T."/>
            <person name="Chang Q.C."/>
            <person name="Ding S.J."/>
            <person name="Wang X.J."/>
            <person name="Zhu J.G."/>
            <person name="Ruan X.D."/>
            <person name="Zhao L."/>
            <person name="Wei J.T."/>
            <person name="Ye R.Z."/>
            <person name="Que T.C."/>
            <person name="Du C.H."/>
            <person name="Zhou Y.H."/>
            <person name="Cheng J.X."/>
            <person name="Dai P.F."/>
            <person name="Guo W.B."/>
            <person name="Han X.H."/>
            <person name="Huang E.J."/>
            <person name="Li L.F."/>
            <person name="Wei W."/>
            <person name="Gao Y.C."/>
            <person name="Liu J.Z."/>
            <person name="Shao H.Z."/>
            <person name="Wang X."/>
            <person name="Wang C.C."/>
            <person name="Yang T.C."/>
            <person name="Huo Q.B."/>
            <person name="Li W."/>
            <person name="Chen H.Y."/>
            <person name="Chen S.E."/>
            <person name="Zhou L.G."/>
            <person name="Ni X.B."/>
            <person name="Tian J.H."/>
            <person name="Sheng Y."/>
            <person name="Liu T."/>
            <person name="Pan Y.S."/>
            <person name="Xia L.Y."/>
            <person name="Li J."/>
            <person name="Zhao F."/>
            <person name="Cao W.C."/>
        </authorList>
    </citation>
    <scope>NUCLEOTIDE SEQUENCE [LARGE SCALE GENOMIC DNA]</scope>
    <source>
        <strain evidence="1">Iper-2018</strain>
    </source>
</reference>
<evidence type="ECO:0000313" key="2">
    <source>
        <dbReference type="Proteomes" id="UP000805193"/>
    </source>
</evidence>
<dbReference type="Proteomes" id="UP000805193">
    <property type="component" value="Unassembled WGS sequence"/>
</dbReference>
<sequence>MSMRRFEALLTSIHLNDNAVASNRGSPGFDKLNKQYMLMKPIKRGYKVWTRSDETGYVCQFRIYARKADNQSSEQGLGEGVVGDLTEICPDDRMLVLKWKDNRSITMISNAHTPSEIKTVKRKRKDGETFPVHKSSSTTTNTWTTSIRQIC</sequence>